<dbReference type="PANTHER" id="PTHR21174:SF0">
    <property type="entry name" value="HD PHOSPHOHYDROLASE FAMILY PROTEIN-RELATED"/>
    <property type="match status" value="1"/>
</dbReference>
<dbReference type="Proteomes" id="UP000503096">
    <property type="component" value="Chromosome"/>
</dbReference>
<dbReference type="RefSeq" id="WP_171159765.1">
    <property type="nucleotide sequence ID" value="NZ_CP053073.1"/>
</dbReference>
<dbReference type="SUPFAM" id="SSF109604">
    <property type="entry name" value="HD-domain/PDEase-like"/>
    <property type="match status" value="1"/>
</dbReference>
<dbReference type="Gene3D" id="1.10.3210.10">
    <property type="entry name" value="Hypothetical protein af1432"/>
    <property type="match status" value="1"/>
</dbReference>
<dbReference type="KEGG" id="upl:DSM104440_00111"/>
<dbReference type="AlphaFoldDB" id="A0A6M4H2N0"/>
<dbReference type="InParanoid" id="A0A6M4H2N0"/>
<proteinExistence type="predicted"/>
<name>A0A6M4H2N0_9PROT</name>
<evidence type="ECO:0000313" key="1">
    <source>
        <dbReference type="EMBL" id="QJR13328.1"/>
    </source>
</evidence>
<evidence type="ECO:0008006" key="3">
    <source>
        <dbReference type="Google" id="ProtNLM"/>
    </source>
</evidence>
<protein>
    <recommendedName>
        <fullName evidence="3">N-methyl-D-aspartate receptor NMDAR2C subunit</fullName>
    </recommendedName>
</protein>
<dbReference type="InterPro" id="IPR009218">
    <property type="entry name" value="HD_phosphohydro"/>
</dbReference>
<evidence type="ECO:0000313" key="2">
    <source>
        <dbReference type="Proteomes" id="UP000503096"/>
    </source>
</evidence>
<gene>
    <name evidence="1" type="ORF">DSM104440_00111</name>
</gene>
<dbReference type="PANTHER" id="PTHR21174">
    <property type="match status" value="1"/>
</dbReference>
<dbReference type="PIRSF" id="PIRSF035170">
    <property type="entry name" value="HD_phosphohydro"/>
    <property type="match status" value="1"/>
</dbReference>
<sequence>MSATELFQTSWIRAWRGLDARGDGDALRDAVLARYAEPHRKYHTLQHLEECLALFESVGSAAERPAEVEMALWFHDAIYDLKSSDNEAKSAAWAHQALVAAGVAYSSAERIRDLIRVTRHTGVPVTQDEKVLVDIDLSILGASDARFAEYEGQIREEYSYVPGFIFRMKRKSILKSFLDRPVIYSTPAVQGQLEARARANLARAIGS</sequence>
<reference evidence="1 2" key="1">
    <citation type="submission" date="2020-04" db="EMBL/GenBank/DDBJ databases">
        <title>Usitatibacter rugosus gen. nov., sp. nov. and Usitatibacter palustris sp. nov., novel members of Usitatibacteraceae fam. nov. within the order Nitrosomonadales isolated from soil.</title>
        <authorList>
            <person name="Huber K.J."/>
            <person name="Neumann-Schaal M."/>
            <person name="Geppert A."/>
            <person name="Luckner M."/>
            <person name="Wanner G."/>
            <person name="Overmann J."/>
        </authorList>
    </citation>
    <scope>NUCLEOTIDE SEQUENCE [LARGE SCALE GENOMIC DNA]</scope>
    <source>
        <strain evidence="1 2">Swamp67</strain>
    </source>
</reference>
<keyword evidence="2" id="KW-1185">Reference proteome</keyword>
<dbReference type="EMBL" id="CP053073">
    <property type="protein sequence ID" value="QJR13328.1"/>
    <property type="molecule type" value="Genomic_DNA"/>
</dbReference>
<organism evidence="1 2">
    <name type="scientific">Usitatibacter palustris</name>
    <dbReference type="NCBI Taxonomy" id="2732487"/>
    <lineage>
        <taxon>Bacteria</taxon>
        <taxon>Pseudomonadati</taxon>
        <taxon>Pseudomonadota</taxon>
        <taxon>Betaproteobacteria</taxon>
        <taxon>Nitrosomonadales</taxon>
        <taxon>Usitatibacteraceae</taxon>
        <taxon>Usitatibacter</taxon>
    </lineage>
</organism>
<accession>A0A6M4H2N0</accession>